<dbReference type="Proteomes" id="UP000663879">
    <property type="component" value="Unassembled WGS sequence"/>
</dbReference>
<dbReference type="PANTHER" id="PTHR19871:SF14">
    <property type="entry name" value="DUF4062 DOMAIN-CONTAINING PROTEIN"/>
    <property type="match status" value="1"/>
</dbReference>
<comment type="caution">
    <text evidence="4">The sequence shown here is derived from an EMBL/GenBank/DDBJ whole genome shotgun (WGS) entry which is preliminary data.</text>
</comment>
<accession>A0A813YX91</accession>
<evidence type="ECO:0000256" key="1">
    <source>
        <dbReference type="ARBA" id="ARBA00022574"/>
    </source>
</evidence>
<dbReference type="Gene3D" id="3.40.50.300">
    <property type="entry name" value="P-loop containing nucleotide triphosphate hydrolases"/>
    <property type="match status" value="1"/>
</dbReference>
<feature type="non-terminal residue" evidence="4">
    <location>
        <position position="1"/>
    </location>
</feature>
<feature type="domain" description="NWD1/2-like winged helix-turn-helix" evidence="3">
    <location>
        <begin position="288"/>
        <end position="393"/>
    </location>
</feature>
<name>A0A813YX91_9BILA</name>
<dbReference type="AlphaFoldDB" id="A0A813YX91"/>
<dbReference type="Pfam" id="PF25469">
    <property type="entry name" value="WHD_NWD1"/>
    <property type="match status" value="1"/>
</dbReference>
<evidence type="ECO:0000259" key="3">
    <source>
        <dbReference type="Pfam" id="PF25469"/>
    </source>
</evidence>
<dbReference type="SUPFAM" id="SSF52540">
    <property type="entry name" value="P-loop containing nucleoside triphosphate hydrolases"/>
    <property type="match status" value="1"/>
</dbReference>
<dbReference type="EMBL" id="CAJNOC010001789">
    <property type="protein sequence ID" value="CAF0891255.1"/>
    <property type="molecule type" value="Genomic_DNA"/>
</dbReference>
<protein>
    <recommendedName>
        <fullName evidence="3">NWD1/2-like winged helix-turn-helix domain-containing protein</fullName>
    </recommendedName>
</protein>
<dbReference type="InterPro" id="IPR057588">
    <property type="entry name" value="NWD1/2-like_WH"/>
</dbReference>
<sequence length="1039" mass="121535">MSFSFIDNNLPFVVTGESGCGKTSVLAITHQSIPQWFGKFTNYILITRFLGTTTQTSSIFKTYSSLALQLFYIINYLSQKFNQQIYTTYSKCQDITSLRDLIYTEIDEIYNIDPTKKIIILLDSLDQLTPSDYKTTDKWLLTNLPINVKLICSTLPDHGNLLDMINRIIAKKFNELLMNSIPTNTTLSMTTSIQLGSIYEQTKTFLTNQILEVKSLTPYESELILSNWLIAAKKQITDSQWNDLRVIFNRANLLPLFLKLIYDIVIHWRSFDESDEQLKNCLVIDDIILYMFRRMEKSHGSVIIRRALSYMTVCKNGISDSELEDILSLDDDVLYSVFQFHMPPVRRIPQILWVRIKNDLREYIVEKEANDTKVIYWYHRRFIEVSLDKYVQQLEKSESEIIFQNIFDFYNETWKGIQKPFELNEYLKKKLNKQSLHDQADRFLSSQPIKFINENGQVKYNKRKLTELPNCLANLSSFLSLEKACELVFFNYEFMHAKFVCESINEVMDDLEKIIENESEYGNNSEGRSLILQLKYLEKCLNLCGWIINDNPNSLGFELTSRFLNYYGSLKYITKFVDECDSFGYLDSSLVSLYLQNQTPGGYLISSITKHTEKIVDVFSFENLFLLVSFKKISFFVKKTISQYNFLFDVRIPDLKDYTSEDFKIKPLLTQSQLAEEFNDNIINPETLPIQFLIFSSKICFVLNLNSKIVFKYESELSILNAFCISLNQIIIVEKGTKCLKVFANYEIGSLKFNEILVGDLEKSNFIKSSTTSNSSYETEYNNEIDLLVEFQNGDVKQVLIRYLRSRSPTELTESDNNSEQFLSDNITLKFDSESSSESDSDSETETRLKFIRVNKNLEYSIIKTFRSTGFDLEKILKIENSPYLIYSDDCKRFNLTRSYFKFKNGDFLIINLSVRKKNSLQCYHFRELIQEPIIKIDYAFKRDMTKSNFNLVIYTSRTIYLAHSNVKDDEHDKKKGICLFDLRELYDQVIYYDRNFFIVSKDGLIEGFKLNCVNNKHRTKLVYSINTLSKQVTKLFLN</sequence>
<evidence type="ECO:0000313" key="4">
    <source>
        <dbReference type="EMBL" id="CAF0891255.1"/>
    </source>
</evidence>
<proteinExistence type="predicted"/>
<evidence type="ECO:0000256" key="2">
    <source>
        <dbReference type="ARBA" id="ARBA00022737"/>
    </source>
</evidence>
<keyword evidence="1" id="KW-0853">WD repeat</keyword>
<keyword evidence="2" id="KW-0677">Repeat</keyword>
<organism evidence="4 5">
    <name type="scientific">Brachionus calyciflorus</name>
    <dbReference type="NCBI Taxonomy" id="104777"/>
    <lineage>
        <taxon>Eukaryota</taxon>
        <taxon>Metazoa</taxon>
        <taxon>Spiralia</taxon>
        <taxon>Gnathifera</taxon>
        <taxon>Rotifera</taxon>
        <taxon>Eurotatoria</taxon>
        <taxon>Monogononta</taxon>
        <taxon>Pseudotrocha</taxon>
        <taxon>Ploima</taxon>
        <taxon>Brachionidae</taxon>
        <taxon>Brachionus</taxon>
    </lineage>
</organism>
<dbReference type="PANTHER" id="PTHR19871">
    <property type="entry name" value="BETA TRANSDUCIN-RELATED PROTEIN"/>
    <property type="match status" value="1"/>
</dbReference>
<gene>
    <name evidence="4" type="ORF">OXX778_LOCUS10922</name>
</gene>
<evidence type="ECO:0000313" key="5">
    <source>
        <dbReference type="Proteomes" id="UP000663879"/>
    </source>
</evidence>
<dbReference type="InterPro" id="IPR052752">
    <property type="entry name" value="NACHT-WD_repeat"/>
</dbReference>
<keyword evidence="5" id="KW-1185">Reference proteome</keyword>
<reference evidence="4" key="1">
    <citation type="submission" date="2021-02" db="EMBL/GenBank/DDBJ databases">
        <authorList>
            <person name="Nowell W R."/>
        </authorList>
    </citation>
    <scope>NUCLEOTIDE SEQUENCE</scope>
    <source>
        <strain evidence="4">Ploen Becks lab</strain>
    </source>
</reference>
<dbReference type="InterPro" id="IPR027417">
    <property type="entry name" value="P-loop_NTPase"/>
</dbReference>
<dbReference type="OrthoDB" id="2325716at2759"/>